<dbReference type="Proteomes" id="UP000054481">
    <property type="component" value="Unassembled WGS sequence"/>
</dbReference>
<dbReference type="InterPro" id="IPR001144">
    <property type="entry name" value="Enterotoxin_A"/>
</dbReference>
<evidence type="ECO:0000313" key="7">
    <source>
        <dbReference type="EMBL" id="KJZ76558.1"/>
    </source>
</evidence>
<reference evidence="7 8" key="1">
    <citation type="journal article" date="2014" name="Genome Biol. Evol.">
        <title>Comparative genomics and transcriptomics analyses reveal divergent lifestyle features of nematode endoparasitic fungus Hirsutella minnesotensis.</title>
        <authorList>
            <person name="Lai Y."/>
            <person name="Liu K."/>
            <person name="Zhang X."/>
            <person name="Zhang X."/>
            <person name="Li K."/>
            <person name="Wang N."/>
            <person name="Shu C."/>
            <person name="Wu Y."/>
            <person name="Wang C."/>
            <person name="Bushley K.E."/>
            <person name="Xiang M."/>
            <person name="Liu X."/>
        </authorList>
    </citation>
    <scope>NUCLEOTIDE SEQUENCE [LARGE SCALE GENOMIC DNA]</scope>
    <source>
        <strain evidence="7 8">3608</strain>
    </source>
</reference>
<keyword evidence="3" id="KW-0843">Virulence</keyword>
<keyword evidence="8" id="KW-1185">Reference proteome</keyword>
<evidence type="ECO:0000256" key="4">
    <source>
        <dbReference type="ARBA" id="ARBA00023157"/>
    </source>
</evidence>
<feature type="region of interest" description="Disordered" evidence="5">
    <location>
        <begin position="450"/>
        <end position="486"/>
    </location>
</feature>
<dbReference type="OrthoDB" id="4928190at2759"/>
<evidence type="ECO:0000256" key="5">
    <source>
        <dbReference type="SAM" id="MobiDB-lite"/>
    </source>
</evidence>
<evidence type="ECO:0008006" key="9">
    <source>
        <dbReference type="Google" id="ProtNLM"/>
    </source>
</evidence>
<proteinExistence type="predicted"/>
<dbReference type="EMBL" id="KQ030510">
    <property type="protein sequence ID" value="KJZ76558.1"/>
    <property type="molecule type" value="Genomic_DNA"/>
</dbReference>
<keyword evidence="1" id="KW-0800">Toxin</keyword>
<sequence length="559" mass="59748">MRFPWLLLVASTTFHSCACNPVPGQSGSTPEAVDEPLTVVFRGDPRNPDLIKADGGFKTRNPPKSPVAFGIQNHVENHDSTLDTVYVSTTEKKELAFDFATKQGSGFVYEIHVTPNAVDINRSYRESGKVNKMYFMEREQAFLGGIGWNQVKGWYEATEKKGKVSLGKFHKNSDYNEAFEKFRGAGAQPQLFATRPNEPNSLQDEAVKLMSSSDNIEAKTVGGELYAPSFCGVGGAAIPLGCAAKHGSASEDMYKSKWGEKTADSQPQTAGDEAQATSIEQQDDRLSEVVDLVGDLALETATDFAVGFAAGAVIGAVAGPAAPAVGAVVGTAKGVISVIKKSKRILKLVQRLGRLFQHGERAAERISASSQKLSQATKKVEDVLDKTMIPSTSSGKSLGEVVKKLDKIPAQAPGQSAPSQSLQDAMKRLEEIKVPTHDPDKTAAIDEALRTLDRLKPPKTIPGTRQPAPPSSGPSKRQESTPSTVDEDDALRLLVEELKSAPAPKDQAAREALLDKALTLLKQSLSEPEDAAEEGDTAADIFLEGLASLPLVTEGINAL</sequence>
<accession>A0A0F7ZVG2</accession>
<dbReference type="SUPFAM" id="SSF56399">
    <property type="entry name" value="ADP-ribosylation"/>
    <property type="match status" value="1"/>
</dbReference>
<name>A0A0F7ZVG2_9HYPO</name>
<feature type="signal peptide" evidence="6">
    <location>
        <begin position="1"/>
        <end position="19"/>
    </location>
</feature>
<keyword evidence="2 6" id="KW-0732">Signal</keyword>
<evidence type="ECO:0000313" key="8">
    <source>
        <dbReference type="Proteomes" id="UP000054481"/>
    </source>
</evidence>
<dbReference type="AlphaFoldDB" id="A0A0F7ZVG2"/>
<dbReference type="Gene3D" id="3.90.210.10">
    <property type="entry name" value="Heat-Labile Enterotoxin, subunit A"/>
    <property type="match status" value="1"/>
</dbReference>
<evidence type="ECO:0000256" key="1">
    <source>
        <dbReference type="ARBA" id="ARBA00022656"/>
    </source>
</evidence>
<gene>
    <name evidence="7" type="ORF">HIM_03894</name>
</gene>
<organism evidence="7 8">
    <name type="scientific">Hirsutella minnesotensis 3608</name>
    <dbReference type="NCBI Taxonomy" id="1043627"/>
    <lineage>
        <taxon>Eukaryota</taxon>
        <taxon>Fungi</taxon>
        <taxon>Dikarya</taxon>
        <taxon>Ascomycota</taxon>
        <taxon>Pezizomycotina</taxon>
        <taxon>Sordariomycetes</taxon>
        <taxon>Hypocreomycetidae</taxon>
        <taxon>Hypocreales</taxon>
        <taxon>Ophiocordycipitaceae</taxon>
        <taxon>Hirsutella</taxon>
    </lineage>
</organism>
<evidence type="ECO:0000256" key="2">
    <source>
        <dbReference type="ARBA" id="ARBA00022729"/>
    </source>
</evidence>
<dbReference type="GO" id="GO:0090729">
    <property type="term" value="F:toxin activity"/>
    <property type="evidence" value="ECO:0007669"/>
    <property type="project" value="UniProtKB-KW"/>
</dbReference>
<feature type="chain" id="PRO_5002526361" description="Enterotoxin" evidence="6">
    <location>
        <begin position="20"/>
        <end position="559"/>
    </location>
</feature>
<keyword evidence="4" id="KW-1015">Disulfide bond</keyword>
<evidence type="ECO:0000256" key="6">
    <source>
        <dbReference type="SAM" id="SignalP"/>
    </source>
</evidence>
<dbReference type="Pfam" id="PF01375">
    <property type="entry name" value="Enterotoxin_a"/>
    <property type="match status" value="1"/>
</dbReference>
<protein>
    <recommendedName>
        <fullName evidence="9">Enterotoxin</fullName>
    </recommendedName>
</protein>
<evidence type="ECO:0000256" key="3">
    <source>
        <dbReference type="ARBA" id="ARBA00023026"/>
    </source>
</evidence>